<dbReference type="FunFam" id="2.60.40.10:FF:000495">
    <property type="entry name" value="Periplasmic beta-glucosidase"/>
    <property type="match status" value="1"/>
</dbReference>
<dbReference type="InterPro" id="IPR036881">
    <property type="entry name" value="Glyco_hydro_3_C_sf"/>
</dbReference>
<reference evidence="5 6" key="1">
    <citation type="submission" date="2013-04" db="EMBL/GenBank/DDBJ databases">
        <title>The Genome Sequence of Bacteroides massiliensis DSM 17679.</title>
        <authorList>
            <consortium name="The Broad Institute Genomics Platform"/>
            <person name="Earl A."/>
            <person name="Ward D."/>
            <person name="Feldgarden M."/>
            <person name="Gevers D."/>
            <person name="Martens E."/>
            <person name="Fenner L."/>
            <person name="Roux V."/>
            <person name="Mallet M.N."/>
            <person name="Raoult D."/>
            <person name="Walker B."/>
            <person name="Young S."/>
            <person name="Zeng Q."/>
            <person name="Gargeya S."/>
            <person name="Fitzgerald M."/>
            <person name="Haas B."/>
            <person name="Abouelleil A."/>
            <person name="Allen A.W."/>
            <person name="Alvarado L."/>
            <person name="Arachchi H.M."/>
            <person name="Berlin A.M."/>
            <person name="Chapman S.B."/>
            <person name="Gainer-Dewar J."/>
            <person name="Goldberg J."/>
            <person name="Griggs A."/>
            <person name="Gujja S."/>
            <person name="Hansen M."/>
            <person name="Howarth C."/>
            <person name="Imamovic A."/>
            <person name="Ireland A."/>
            <person name="Larimer J."/>
            <person name="McCowan C."/>
            <person name="Murphy C."/>
            <person name="Pearson M."/>
            <person name="Poon T.W."/>
            <person name="Priest M."/>
            <person name="Roberts A."/>
            <person name="Saif S."/>
            <person name="Shea T."/>
            <person name="Sisk P."/>
            <person name="Sykes S."/>
            <person name="Wortman J."/>
            <person name="Nusbaum C."/>
            <person name="Birren B."/>
        </authorList>
    </citation>
    <scope>NUCLEOTIDE SEQUENCE [LARGE SCALE GENOMIC DNA]</scope>
    <source>
        <strain evidence="6">B84634 / Timone 84634 / DSM 17679 / JCM 13223</strain>
    </source>
</reference>
<evidence type="ECO:0000256" key="3">
    <source>
        <dbReference type="SAM" id="MobiDB-lite"/>
    </source>
</evidence>
<dbReference type="eggNOG" id="COG1472">
    <property type="taxonomic scope" value="Bacteria"/>
</dbReference>
<evidence type="ECO:0000259" key="4">
    <source>
        <dbReference type="PROSITE" id="PS51820"/>
    </source>
</evidence>
<dbReference type="Proteomes" id="UP000017831">
    <property type="component" value="Unassembled WGS sequence"/>
</dbReference>
<dbReference type="InterPro" id="IPR017853">
    <property type="entry name" value="GH"/>
</dbReference>
<proteinExistence type="inferred from homology"/>
<dbReference type="GeneID" id="60060452"/>
<dbReference type="EMBL" id="AQHY01000040">
    <property type="protein sequence ID" value="EOA52306.1"/>
    <property type="molecule type" value="Genomic_DNA"/>
</dbReference>
<dbReference type="SUPFAM" id="SSF51445">
    <property type="entry name" value="(Trans)glycosidases"/>
    <property type="match status" value="1"/>
</dbReference>
<dbReference type="RefSeq" id="WP_005944961.1">
    <property type="nucleotide sequence ID" value="NZ_KB890319.1"/>
</dbReference>
<evidence type="ECO:0000313" key="5">
    <source>
        <dbReference type="EMBL" id="EOA52306.1"/>
    </source>
</evidence>
<dbReference type="InterPro" id="IPR002772">
    <property type="entry name" value="Glyco_hydro_3_C"/>
</dbReference>
<feature type="compositionally biased region" description="Low complexity" evidence="3">
    <location>
        <begin position="482"/>
        <end position="492"/>
    </location>
</feature>
<name>U6R9D0_9BACT</name>
<dbReference type="Gene3D" id="2.60.40.10">
    <property type="entry name" value="Immunoglobulins"/>
    <property type="match status" value="1"/>
</dbReference>
<dbReference type="GO" id="GO:0008422">
    <property type="term" value="F:beta-glucosidase activity"/>
    <property type="evidence" value="ECO:0007669"/>
    <property type="project" value="UniProtKB-ARBA"/>
</dbReference>
<dbReference type="InterPro" id="IPR036962">
    <property type="entry name" value="Glyco_hydro_3_N_sf"/>
</dbReference>
<dbReference type="HOGENOM" id="CLU_004542_4_0_10"/>
<dbReference type="AlphaFoldDB" id="U6R9D0"/>
<dbReference type="InterPro" id="IPR011658">
    <property type="entry name" value="PA14_dom"/>
</dbReference>
<dbReference type="Pfam" id="PF07691">
    <property type="entry name" value="PA14"/>
    <property type="match status" value="1"/>
</dbReference>
<comment type="similarity">
    <text evidence="1">Belongs to the glycosyl hydrolase 3 family.</text>
</comment>
<evidence type="ECO:0000256" key="1">
    <source>
        <dbReference type="ARBA" id="ARBA00005336"/>
    </source>
</evidence>
<dbReference type="InterPro" id="IPR037524">
    <property type="entry name" value="PA14/GLEYA"/>
</dbReference>
<dbReference type="InterPro" id="IPR050288">
    <property type="entry name" value="Cellulose_deg_GH3"/>
</dbReference>
<dbReference type="Gene3D" id="3.40.50.1700">
    <property type="entry name" value="Glycoside hydrolase family 3 C-terminal domain"/>
    <property type="match status" value="2"/>
</dbReference>
<dbReference type="SMART" id="SM00758">
    <property type="entry name" value="PA14"/>
    <property type="match status" value="1"/>
</dbReference>
<dbReference type="OrthoDB" id="9805821at2"/>
<sequence length="885" mass="99559">MNFMNRVIVACCILLCTSVWKISAQDYPFRRADLPVEERVEDLVRRMTLEEKIDLLAGYQDFYLHPCERLGIPAFKLADGPLGLASWGLFGKATAFPSALSLAASWNRDLAARVGDCYGQEWRARGIHFLLAPGVNTYRASKGARNFEYMGEDPYLSSEMVVPFIKGVQERGVIATVKHFAANDQEYDRYRVSSEVSERALREIYLPAFKAAVQKAGVKAVMTGYNLLNGVYCTENKYLIDILKKEWGFKGMLMSDWACTYSADKAANHGLDLEMGSNDWFVREKLLPLIEQGVVTEETINEKVRRIYGTCIEMGFFDRPQLDTTIPVYNPKANRMAYEAAKEGMILLKNEDNLLPLKRVTKIAVIGPNACYNLVTDRQNNVNGTTYGGGGSSKVHPWHVTSVLQGIEAEYPDAEVWYAEGISNAYKPRLFRSAKFYTEDGKQGLRAKYYKMGQGDGSALPDKLMQQQAKAAGRTEDSDNGVSAVSSSVSAKSSDKEPVMERIDRHVDFSWWGTPKEGLGEDYRVEWEGYVPVERNDSLLFFVDAQGGYRLWIDGKLCLDASASQSFDCRQVAVDGQKGARLHVKLEYLNQRSLPAEIRLGYDYKGNLDFSEALRLARQADVVIFCGGLDGSIELEGRDRPFELPYGQDILINQLAEVNPNLIVSLHAGGGVRMSPWIDRVKAVVHLLYPGQAGGRAFAEMLSGKVVPSAKLPFTIEKRWEDSPACGNYDETRKERKVYYNEGIFVGYRGYDRKQVEPLYPFGYGLSYTSFEYSDLQLTEIDKKNKSVALSFNITNTGGYEGAEVAQVYVRDIASKEARPLKELKGFQKVFLRPGETKHVSVTLDRDAFQYFSEKKSDWVFESGEFEIWVGASSKDIRLKTKVKM</sequence>
<dbReference type="Pfam" id="PF14310">
    <property type="entry name" value="Fn3-like"/>
    <property type="match status" value="1"/>
</dbReference>
<dbReference type="Gene3D" id="3.20.20.300">
    <property type="entry name" value="Glycoside hydrolase, family 3, N-terminal domain"/>
    <property type="match status" value="1"/>
</dbReference>
<dbReference type="InterPro" id="IPR013783">
    <property type="entry name" value="Ig-like_fold"/>
</dbReference>
<dbReference type="PATRIC" id="fig|1121098.3.peg.3810"/>
<keyword evidence="6" id="KW-1185">Reference proteome</keyword>
<evidence type="ECO:0000256" key="2">
    <source>
        <dbReference type="ARBA" id="ARBA00022801"/>
    </source>
</evidence>
<evidence type="ECO:0000313" key="6">
    <source>
        <dbReference type="Proteomes" id="UP000017831"/>
    </source>
</evidence>
<dbReference type="Pfam" id="PF01915">
    <property type="entry name" value="Glyco_hydro_3_C"/>
    <property type="match status" value="1"/>
</dbReference>
<dbReference type="Pfam" id="PF00933">
    <property type="entry name" value="Glyco_hydro_3"/>
    <property type="match status" value="1"/>
</dbReference>
<dbReference type="PRINTS" id="PR00133">
    <property type="entry name" value="GLHYDRLASE3"/>
</dbReference>
<accession>U6R9D0</accession>
<feature type="domain" description="PA14" evidence="4">
    <location>
        <begin position="477"/>
        <end position="618"/>
    </location>
</feature>
<keyword evidence="2" id="KW-0378">Hydrolase</keyword>
<gene>
    <name evidence="5" type="ORF">HMPREF1534_03732</name>
</gene>
<dbReference type="GO" id="GO:0005975">
    <property type="term" value="P:carbohydrate metabolic process"/>
    <property type="evidence" value="ECO:0007669"/>
    <property type="project" value="InterPro"/>
</dbReference>
<dbReference type="SMART" id="SM01217">
    <property type="entry name" value="Fn3_like"/>
    <property type="match status" value="1"/>
</dbReference>
<comment type="caution">
    <text evidence="5">The sequence shown here is derived from an EMBL/GenBank/DDBJ whole genome shotgun (WGS) entry which is preliminary data.</text>
</comment>
<dbReference type="PANTHER" id="PTHR42715">
    <property type="entry name" value="BETA-GLUCOSIDASE"/>
    <property type="match status" value="1"/>
</dbReference>
<dbReference type="PANTHER" id="PTHR42715:SF10">
    <property type="entry name" value="BETA-GLUCOSIDASE"/>
    <property type="match status" value="1"/>
</dbReference>
<dbReference type="STRING" id="1121098.HMPREF1534_03732"/>
<dbReference type="InterPro" id="IPR001764">
    <property type="entry name" value="Glyco_hydro_3_N"/>
</dbReference>
<dbReference type="SUPFAM" id="SSF52279">
    <property type="entry name" value="Beta-D-glucan exohydrolase, C-terminal domain"/>
    <property type="match status" value="1"/>
</dbReference>
<feature type="region of interest" description="Disordered" evidence="3">
    <location>
        <begin position="464"/>
        <end position="497"/>
    </location>
</feature>
<organism evidence="5 6">
    <name type="scientific">Phocaeicola massiliensis B84634 = Timone 84634 = DSM 17679 = JCM 13223</name>
    <dbReference type="NCBI Taxonomy" id="1121098"/>
    <lineage>
        <taxon>Bacteria</taxon>
        <taxon>Pseudomonadati</taxon>
        <taxon>Bacteroidota</taxon>
        <taxon>Bacteroidia</taxon>
        <taxon>Bacteroidales</taxon>
        <taxon>Bacteroidaceae</taxon>
        <taxon>Phocaeicola</taxon>
    </lineage>
</organism>
<dbReference type="PROSITE" id="PS51820">
    <property type="entry name" value="PA14"/>
    <property type="match status" value="1"/>
</dbReference>
<protein>
    <recommendedName>
        <fullName evidence="4">PA14 domain-containing protein</fullName>
    </recommendedName>
</protein>
<dbReference type="InterPro" id="IPR026891">
    <property type="entry name" value="Fn3-like"/>
</dbReference>